<dbReference type="Proteomes" id="UP000309231">
    <property type="component" value="Chromosome"/>
</dbReference>
<keyword evidence="1" id="KW-0812">Transmembrane</keyword>
<keyword evidence="1" id="KW-0472">Membrane</keyword>
<organism evidence="3">
    <name type="scientific">Mycolicibacterium mucogenicum DSM 44124</name>
    <dbReference type="NCBI Taxonomy" id="1226753"/>
    <lineage>
        <taxon>Bacteria</taxon>
        <taxon>Bacillati</taxon>
        <taxon>Actinomycetota</taxon>
        <taxon>Actinomycetes</taxon>
        <taxon>Mycobacteriales</taxon>
        <taxon>Mycobacteriaceae</taxon>
        <taxon>Mycolicibacterium</taxon>
    </lineage>
</organism>
<proteinExistence type="predicted"/>
<evidence type="ECO:0000313" key="4">
    <source>
        <dbReference type="Proteomes" id="UP000309231"/>
    </source>
</evidence>
<dbReference type="EMBL" id="CP062008">
    <property type="protein sequence ID" value="QPG70583.1"/>
    <property type="molecule type" value="Genomic_DNA"/>
</dbReference>
<sequence>MTMPPPGIPVPPVHHVWTAGPSDRGHFTWLSTRQALTRWQLWLIIVVVVGFTASRASSIGAGIGIAIFLLPLLVGVIVALTWFSSHRALGRTMFPGAQWATGFNDHGFMLASPTGTLTFDWGTVTAIRPSAELVTLQTKTGRIGIPAPLVPPPAVAYAAGQIARQQAVSRP</sequence>
<dbReference type="RefSeq" id="WP_020101565.1">
    <property type="nucleotide sequence ID" value="NZ_ANBS01000016.1"/>
</dbReference>
<evidence type="ECO:0000313" key="3">
    <source>
        <dbReference type="EMBL" id="TLH52016.1"/>
    </source>
</evidence>
<accession>A0A8H2JB61</accession>
<protein>
    <recommendedName>
        <fullName evidence="5">YcxB-like protein domain-containing protein</fullName>
    </recommendedName>
</protein>
<reference evidence="2 4" key="2">
    <citation type="journal article" date="2019" name="BMC Evol. Biol.">
        <title>Comparative genomics of Mycobacterium mucogenicum and Mycobacterium neoaurum clade members emphasizing tRNA and non-coding RNA.</title>
        <authorList>
            <person name="Behra P.R.K."/>
            <person name="Pettersson B.M.F."/>
            <person name="Das S."/>
            <person name="Dasgupta S."/>
            <person name="Kirsebom L.A."/>
        </authorList>
    </citation>
    <scope>NUCLEOTIDE SEQUENCE [LARGE SCALE GENOMIC DNA]</scope>
    <source>
        <strain evidence="2 4">DSM 44124</strain>
    </source>
</reference>
<reference evidence="2 4" key="3">
    <citation type="journal article" date="2019" name="Sci. Rep.">
        <title>Insight into the biology of Mycobacterium mucogenicum and Mycobacterium neoaurum clade members.</title>
        <authorList>
            <person name="Behra P.R.K."/>
            <person name="Pettersson B.M.F."/>
            <person name="Ramesh M."/>
            <person name="Dasgupta S."/>
            <person name="Kirsebom L.A."/>
        </authorList>
    </citation>
    <scope>NUCLEOTIDE SEQUENCE [LARGE SCALE GENOMIC DNA]</scope>
    <source>
        <strain evidence="2 4">DSM 44124</strain>
    </source>
</reference>
<evidence type="ECO:0000256" key="1">
    <source>
        <dbReference type="SAM" id="Phobius"/>
    </source>
</evidence>
<dbReference type="KEGG" id="mmuc:C1S78_006310"/>
<feature type="transmembrane region" description="Helical" evidence="1">
    <location>
        <begin position="63"/>
        <end position="83"/>
    </location>
</feature>
<dbReference type="GeneID" id="76724509"/>
<reference evidence="3" key="1">
    <citation type="submission" date="2018-01" db="EMBL/GenBank/DDBJ databases">
        <title>Comparative genomics of Mycobacterium mucogenicum and Mycobacterium neoaurum clade members emphasizing tRNA and non-coding RNA.</title>
        <authorList>
            <person name="Behra P.R.K."/>
            <person name="Pettersson B.M.F."/>
            <person name="Das S."/>
            <person name="Dasgupta S."/>
            <person name="Kirsebom L.A."/>
        </authorList>
    </citation>
    <scope>NUCLEOTIDE SEQUENCE</scope>
    <source>
        <strain evidence="3">DSM 44124</strain>
    </source>
</reference>
<gene>
    <name evidence="2" type="ORF">C1S78_006310</name>
    <name evidence="3" type="ORF">C1S78_06305</name>
</gene>
<dbReference type="EMBL" id="POTL01000001">
    <property type="protein sequence ID" value="TLH52016.1"/>
    <property type="molecule type" value="Genomic_DNA"/>
</dbReference>
<keyword evidence="1" id="KW-1133">Transmembrane helix</keyword>
<keyword evidence="4" id="KW-1185">Reference proteome</keyword>
<evidence type="ECO:0008006" key="5">
    <source>
        <dbReference type="Google" id="ProtNLM"/>
    </source>
</evidence>
<evidence type="ECO:0000313" key="2">
    <source>
        <dbReference type="EMBL" id="QPG70583.1"/>
    </source>
</evidence>
<dbReference type="AlphaFoldDB" id="A0A8H2JB61"/>
<feature type="transmembrane region" description="Helical" evidence="1">
    <location>
        <begin position="39"/>
        <end position="57"/>
    </location>
</feature>
<name>A0A8H2JB61_MYCMU</name>